<protein>
    <submittedName>
        <fullName evidence="11">Major facilitator-type transporter ecdD</fullName>
    </submittedName>
</protein>
<dbReference type="OrthoDB" id="6612291at2759"/>
<dbReference type="AlphaFoldDB" id="A0A8H6RJR2"/>
<name>A0A8H6RJR2_9PEZI</name>
<dbReference type="EMBL" id="JABCIY010000150">
    <property type="protein sequence ID" value="KAF7192128.1"/>
    <property type="molecule type" value="Genomic_DNA"/>
</dbReference>
<evidence type="ECO:0000256" key="9">
    <source>
        <dbReference type="SAM" id="SignalP"/>
    </source>
</evidence>
<dbReference type="GO" id="GO:0016020">
    <property type="term" value="C:membrane"/>
    <property type="evidence" value="ECO:0007669"/>
    <property type="project" value="UniProtKB-SubCell"/>
</dbReference>
<evidence type="ECO:0000313" key="11">
    <source>
        <dbReference type="EMBL" id="KAF7192128.1"/>
    </source>
</evidence>
<keyword evidence="12" id="KW-1185">Reference proteome</keyword>
<comment type="similarity">
    <text evidence="2 7">Belongs to the major facilitator superfamily. Sugar transporter (TC 2.A.1.1) family.</text>
</comment>
<comment type="caution">
    <text evidence="11">The sequence shown here is derived from an EMBL/GenBank/DDBJ whole genome shotgun (WGS) entry which is preliminary data.</text>
</comment>
<keyword evidence="4 8" id="KW-0812">Transmembrane</keyword>
<comment type="subcellular location">
    <subcellularLocation>
        <location evidence="1">Membrane</location>
        <topology evidence="1">Multi-pass membrane protein</topology>
    </subcellularLocation>
</comment>
<dbReference type="InterPro" id="IPR003663">
    <property type="entry name" value="Sugar/inositol_transpt"/>
</dbReference>
<evidence type="ECO:0000313" key="12">
    <source>
        <dbReference type="Proteomes" id="UP000660729"/>
    </source>
</evidence>
<feature type="transmembrane region" description="Helical" evidence="8">
    <location>
        <begin position="367"/>
        <end position="389"/>
    </location>
</feature>
<dbReference type="Pfam" id="PF00083">
    <property type="entry name" value="Sugar_tr"/>
    <property type="match status" value="1"/>
</dbReference>
<evidence type="ECO:0000256" key="5">
    <source>
        <dbReference type="ARBA" id="ARBA00022989"/>
    </source>
</evidence>
<keyword evidence="3 7" id="KW-0813">Transport</keyword>
<dbReference type="SUPFAM" id="SSF103473">
    <property type="entry name" value="MFS general substrate transporter"/>
    <property type="match status" value="1"/>
</dbReference>
<feature type="transmembrane region" description="Helical" evidence="8">
    <location>
        <begin position="160"/>
        <end position="178"/>
    </location>
</feature>
<evidence type="ECO:0000256" key="2">
    <source>
        <dbReference type="ARBA" id="ARBA00010992"/>
    </source>
</evidence>
<dbReference type="FunFam" id="1.20.1250.20:FF:000180">
    <property type="entry name" value="MFS monosaccharide transporter"/>
    <property type="match status" value="1"/>
</dbReference>
<dbReference type="InterPro" id="IPR020846">
    <property type="entry name" value="MFS_dom"/>
</dbReference>
<dbReference type="PANTHER" id="PTHR48022">
    <property type="entry name" value="PLASTIDIC GLUCOSE TRANSPORTER 4"/>
    <property type="match status" value="1"/>
</dbReference>
<sequence length="538" mass="57927">MNTAIFFLSASAALSSLCLCKSDPGLAKMSAHAAVQRIEAPVTWKGYLMCAFASFGGILFGYDIGYINSVLGMDYFIHTFTGMPFPPATPRRDFVLSTSDTSLITSIMSAGTFVGALIAGDVSDFIGRKWAVVVGCIIFIIGVAMQVASASIGLLVGGRLIAGIGVGFESSIVILYMSEIAPRKVRGALVSGYQLCITIGILLAACVNYATQNRLDSGSYRIPIGIQILWALILGGGLACLPESPKYLVKRGRMESATKSLAKIRGQPADSHFVKDELAEVVANYEYELSVVPQTSYFASWANCFKGSLWDGSSNLRRTILGTSLQMMQQWTGVKFIFYFGTRFFIQLGTISNPFLISLITTSMRPLLIYGALGMLSCQFITAIIGTVVSTDNASATSAQIAFICIAIAFFAATWGPVAWVVIGETFPLPIRSRGVGLSTSSNWLWNCILAVISPYFVGEEYGNLGPKVFFIWGGLCTIACVYAYFLVPETKGLTLEQVDLMLEQTTPRTSAGWRPSSTFADKLATGEKASHVDVEAV</sequence>
<evidence type="ECO:0000259" key="10">
    <source>
        <dbReference type="PROSITE" id="PS50850"/>
    </source>
</evidence>
<evidence type="ECO:0000256" key="4">
    <source>
        <dbReference type="ARBA" id="ARBA00022692"/>
    </source>
</evidence>
<feature type="transmembrane region" description="Helical" evidence="8">
    <location>
        <begin position="131"/>
        <end position="154"/>
    </location>
</feature>
<dbReference type="InterPro" id="IPR036259">
    <property type="entry name" value="MFS_trans_sf"/>
</dbReference>
<dbReference type="PANTHER" id="PTHR48022:SF6">
    <property type="entry name" value="MSTA PROTEIN-RELATED"/>
    <property type="match status" value="1"/>
</dbReference>
<feature type="transmembrane region" description="Helical" evidence="8">
    <location>
        <begin position="190"/>
        <end position="210"/>
    </location>
</feature>
<feature type="transmembrane region" description="Helical" evidence="8">
    <location>
        <begin position="336"/>
        <end position="361"/>
    </location>
</feature>
<keyword evidence="5 8" id="KW-1133">Transmembrane helix</keyword>
<organism evidence="11 12">
    <name type="scientific">Pseudocercospora fuligena</name>
    <dbReference type="NCBI Taxonomy" id="685502"/>
    <lineage>
        <taxon>Eukaryota</taxon>
        <taxon>Fungi</taxon>
        <taxon>Dikarya</taxon>
        <taxon>Ascomycota</taxon>
        <taxon>Pezizomycotina</taxon>
        <taxon>Dothideomycetes</taxon>
        <taxon>Dothideomycetidae</taxon>
        <taxon>Mycosphaerellales</taxon>
        <taxon>Mycosphaerellaceae</taxon>
        <taxon>Pseudocercospora</taxon>
    </lineage>
</organism>
<keyword evidence="6 8" id="KW-0472">Membrane</keyword>
<gene>
    <name evidence="11" type="ORF">HII31_06514</name>
</gene>
<dbReference type="GO" id="GO:0005351">
    <property type="term" value="F:carbohydrate:proton symporter activity"/>
    <property type="evidence" value="ECO:0007669"/>
    <property type="project" value="TreeGrafter"/>
</dbReference>
<dbReference type="PROSITE" id="PS00217">
    <property type="entry name" value="SUGAR_TRANSPORT_2"/>
    <property type="match status" value="1"/>
</dbReference>
<dbReference type="Gene3D" id="1.20.1250.20">
    <property type="entry name" value="MFS general substrate transporter like domains"/>
    <property type="match status" value="1"/>
</dbReference>
<feature type="transmembrane region" description="Helical" evidence="8">
    <location>
        <begin position="401"/>
        <end position="423"/>
    </location>
</feature>
<dbReference type="InterPro" id="IPR005828">
    <property type="entry name" value="MFS_sugar_transport-like"/>
</dbReference>
<dbReference type="InterPro" id="IPR050360">
    <property type="entry name" value="MFS_Sugar_Transporters"/>
</dbReference>
<accession>A0A8H6RJR2</accession>
<reference evidence="11" key="1">
    <citation type="submission" date="2020-04" db="EMBL/GenBank/DDBJ databases">
        <title>Draft genome resource of the tomato pathogen Pseudocercospora fuligena.</title>
        <authorList>
            <person name="Zaccaron A."/>
        </authorList>
    </citation>
    <scope>NUCLEOTIDE SEQUENCE</scope>
    <source>
        <strain evidence="11">PF001</strain>
    </source>
</reference>
<evidence type="ECO:0000256" key="6">
    <source>
        <dbReference type="ARBA" id="ARBA00023136"/>
    </source>
</evidence>
<keyword evidence="9" id="KW-0732">Signal</keyword>
<feature type="signal peptide" evidence="9">
    <location>
        <begin position="1"/>
        <end position="20"/>
    </location>
</feature>
<feature type="transmembrane region" description="Helical" evidence="8">
    <location>
        <begin position="44"/>
        <end position="62"/>
    </location>
</feature>
<proteinExistence type="inferred from homology"/>
<dbReference type="NCBIfam" id="TIGR00879">
    <property type="entry name" value="SP"/>
    <property type="match status" value="1"/>
</dbReference>
<dbReference type="CDD" id="cd17356">
    <property type="entry name" value="MFS_HXT"/>
    <property type="match status" value="1"/>
</dbReference>
<dbReference type="InterPro" id="IPR005829">
    <property type="entry name" value="Sugar_transporter_CS"/>
</dbReference>
<dbReference type="PROSITE" id="PS00216">
    <property type="entry name" value="SUGAR_TRANSPORT_1"/>
    <property type="match status" value="1"/>
</dbReference>
<feature type="chain" id="PRO_5034232673" evidence="9">
    <location>
        <begin position="21"/>
        <end position="538"/>
    </location>
</feature>
<feature type="transmembrane region" description="Helical" evidence="8">
    <location>
        <begin position="470"/>
        <end position="488"/>
    </location>
</feature>
<dbReference type="PRINTS" id="PR00171">
    <property type="entry name" value="SUGRTRNSPORT"/>
</dbReference>
<evidence type="ECO:0000256" key="3">
    <source>
        <dbReference type="ARBA" id="ARBA00022448"/>
    </source>
</evidence>
<evidence type="ECO:0000256" key="8">
    <source>
        <dbReference type="SAM" id="Phobius"/>
    </source>
</evidence>
<evidence type="ECO:0000256" key="7">
    <source>
        <dbReference type="RuleBase" id="RU003346"/>
    </source>
</evidence>
<feature type="domain" description="Major facilitator superfamily (MFS) profile" evidence="10">
    <location>
        <begin position="49"/>
        <end position="492"/>
    </location>
</feature>
<feature type="transmembrane region" description="Helical" evidence="8">
    <location>
        <begin position="222"/>
        <end position="241"/>
    </location>
</feature>
<dbReference type="Proteomes" id="UP000660729">
    <property type="component" value="Unassembled WGS sequence"/>
</dbReference>
<dbReference type="PROSITE" id="PS50850">
    <property type="entry name" value="MFS"/>
    <property type="match status" value="1"/>
</dbReference>
<feature type="transmembrane region" description="Helical" evidence="8">
    <location>
        <begin position="101"/>
        <end position="119"/>
    </location>
</feature>
<evidence type="ECO:0000256" key="1">
    <source>
        <dbReference type="ARBA" id="ARBA00004141"/>
    </source>
</evidence>